<gene>
    <name evidence="2" type="ORF">PCOR1329_LOCUS50008</name>
</gene>
<name>A0ABN9UNJ4_9DINO</name>
<organism evidence="2 3">
    <name type="scientific">Prorocentrum cordatum</name>
    <dbReference type="NCBI Taxonomy" id="2364126"/>
    <lineage>
        <taxon>Eukaryota</taxon>
        <taxon>Sar</taxon>
        <taxon>Alveolata</taxon>
        <taxon>Dinophyceae</taxon>
        <taxon>Prorocentrales</taxon>
        <taxon>Prorocentraceae</taxon>
        <taxon>Prorocentrum</taxon>
    </lineage>
</organism>
<evidence type="ECO:0000313" key="3">
    <source>
        <dbReference type="Proteomes" id="UP001189429"/>
    </source>
</evidence>
<protein>
    <submittedName>
        <fullName evidence="2">Uncharacterized protein</fullName>
    </submittedName>
</protein>
<sequence length="178" mass="19385">MSPMILQYDSKHSELDNHFECAMRDPDARIGNMHQVVCGQQNVHIGDSPMTKNSSILNSTFQTLELQQMTPLHEAQQITENHVCEIRPSPIPKSPHSNSRPAGGHPADEHQQQQVCKLVLLGFARPLAGAMRLVGSACRAAFAPTSDRQKRIAPALCIGQQETLMLEAASAASNALGQ</sequence>
<accession>A0ABN9UNJ4</accession>
<comment type="caution">
    <text evidence="2">The sequence shown here is derived from an EMBL/GenBank/DDBJ whole genome shotgun (WGS) entry which is preliminary data.</text>
</comment>
<dbReference type="Proteomes" id="UP001189429">
    <property type="component" value="Unassembled WGS sequence"/>
</dbReference>
<feature type="region of interest" description="Disordered" evidence="1">
    <location>
        <begin position="86"/>
        <end position="111"/>
    </location>
</feature>
<reference evidence="2" key="1">
    <citation type="submission" date="2023-10" db="EMBL/GenBank/DDBJ databases">
        <authorList>
            <person name="Chen Y."/>
            <person name="Shah S."/>
            <person name="Dougan E. K."/>
            <person name="Thang M."/>
            <person name="Chan C."/>
        </authorList>
    </citation>
    <scope>NUCLEOTIDE SEQUENCE [LARGE SCALE GENOMIC DNA]</scope>
</reference>
<dbReference type="EMBL" id="CAUYUJ010016059">
    <property type="protein sequence ID" value="CAK0861300.1"/>
    <property type="molecule type" value="Genomic_DNA"/>
</dbReference>
<evidence type="ECO:0000313" key="2">
    <source>
        <dbReference type="EMBL" id="CAK0861300.1"/>
    </source>
</evidence>
<keyword evidence="3" id="KW-1185">Reference proteome</keyword>
<proteinExistence type="predicted"/>
<evidence type="ECO:0000256" key="1">
    <source>
        <dbReference type="SAM" id="MobiDB-lite"/>
    </source>
</evidence>